<feature type="compositionally biased region" description="Polar residues" evidence="1">
    <location>
        <begin position="97"/>
        <end position="106"/>
    </location>
</feature>
<evidence type="ECO:0000313" key="3">
    <source>
        <dbReference type="Proteomes" id="UP000325577"/>
    </source>
</evidence>
<feature type="compositionally biased region" description="Basic and acidic residues" evidence="1">
    <location>
        <begin position="43"/>
        <end position="75"/>
    </location>
</feature>
<sequence>MHSSSSSQTHDLELGFAALNCCSEMGDYIGMESCFDIEHNEDLVSTEKNRRAADNSRRRGSGKRDRRCEMKKEKQYPPPIPLLARTENLPSHMPWGQRSSHPSNCSTRRRRFTSPPPADYQNDYFSDEEEETVEDVEPHHDNNDDDDDESVVDRDRTVVDLSSKSTESGTVLMGGVGGKCYNISV</sequence>
<protein>
    <submittedName>
        <fullName evidence="2">Uncharacterized protein</fullName>
    </submittedName>
</protein>
<feature type="region of interest" description="Disordered" evidence="1">
    <location>
        <begin position="43"/>
        <end position="166"/>
    </location>
</feature>
<gene>
    <name evidence="2" type="ORF">F0562_027683</name>
</gene>
<reference evidence="2 3" key="1">
    <citation type="submission" date="2019-09" db="EMBL/GenBank/DDBJ databases">
        <title>A chromosome-level genome assembly of the Chinese tupelo Nyssa sinensis.</title>
        <authorList>
            <person name="Yang X."/>
            <person name="Kang M."/>
            <person name="Yang Y."/>
            <person name="Xiong H."/>
            <person name="Wang M."/>
            <person name="Zhang Z."/>
            <person name="Wang Z."/>
            <person name="Wu H."/>
            <person name="Ma T."/>
            <person name="Liu J."/>
            <person name="Xi Z."/>
        </authorList>
    </citation>
    <scope>NUCLEOTIDE SEQUENCE [LARGE SCALE GENOMIC DNA]</scope>
    <source>
        <strain evidence="2">J267</strain>
        <tissue evidence="2">Leaf</tissue>
    </source>
</reference>
<dbReference type="OrthoDB" id="1928183at2759"/>
<evidence type="ECO:0000256" key="1">
    <source>
        <dbReference type="SAM" id="MobiDB-lite"/>
    </source>
</evidence>
<name>A0A5J5B693_9ASTE</name>
<organism evidence="2 3">
    <name type="scientific">Nyssa sinensis</name>
    <dbReference type="NCBI Taxonomy" id="561372"/>
    <lineage>
        <taxon>Eukaryota</taxon>
        <taxon>Viridiplantae</taxon>
        <taxon>Streptophyta</taxon>
        <taxon>Embryophyta</taxon>
        <taxon>Tracheophyta</taxon>
        <taxon>Spermatophyta</taxon>
        <taxon>Magnoliopsida</taxon>
        <taxon>eudicotyledons</taxon>
        <taxon>Gunneridae</taxon>
        <taxon>Pentapetalae</taxon>
        <taxon>asterids</taxon>
        <taxon>Cornales</taxon>
        <taxon>Nyssaceae</taxon>
        <taxon>Nyssa</taxon>
    </lineage>
</organism>
<proteinExistence type="predicted"/>
<accession>A0A5J5B693</accession>
<evidence type="ECO:0000313" key="2">
    <source>
        <dbReference type="EMBL" id="KAA8538070.1"/>
    </source>
</evidence>
<keyword evidence="3" id="KW-1185">Reference proteome</keyword>
<dbReference type="EMBL" id="CM018038">
    <property type="protein sequence ID" value="KAA8538070.1"/>
    <property type="molecule type" value="Genomic_DNA"/>
</dbReference>
<feature type="compositionally biased region" description="Acidic residues" evidence="1">
    <location>
        <begin position="125"/>
        <end position="135"/>
    </location>
</feature>
<dbReference type="Proteomes" id="UP000325577">
    <property type="component" value="Linkage Group LG15"/>
</dbReference>
<dbReference type="AlphaFoldDB" id="A0A5J5B693"/>